<keyword evidence="2" id="KW-0472">Membrane</keyword>
<evidence type="ECO:0000256" key="1">
    <source>
        <dbReference type="SAM" id="Coils"/>
    </source>
</evidence>
<keyword evidence="2" id="KW-0812">Transmembrane</keyword>
<comment type="caution">
    <text evidence="3">The sequence shown here is derived from an EMBL/GenBank/DDBJ whole genome shotgun (WGS) entry which is preliminary data.</text>
</comment>
<protein>
    <submittedName>
        <fullName evidence="3">Chromosome segregation ATPase</fullName>
    </submittedName>
</protein>
<dbReference type="Gene3D" id="1.20.5.170">
    <property type="match status" value="1"/>
</dbReference>
<sequence length="117" mass="12757">MTVSIEVVTMIVTVASTLVGLAAGFGWMITRTDARFEKSEQRADARFGHLETDIAGLKADLREVKADLREVKVDVAQVKVELGEVKLDVAQVKVELGDVKIAIARLEGPTPRLLVSR</sequence>
<keyword evidence="4" id="KW-1185">Reference proteome</keyword>
<keyword evidence="1" id="KW-0175">Coiled coil</keyword>
<feature type="transmembrane region" description="Helical" evidence="2">
    <location>
        <begin position="7"/>
        <end position="29"/>
    </location>
</feature>
<name>A0ABS4WLR2_9MICO</name>
<organism evidence="3 4">
    <name type="scientific">Microbacterium phyllosphaerae</name>
    <dbReference type="NCBI Taxonomy" id="124798"/>
    <lineage>
        <taxon>Bacteria</taxon>
        <taxon>Bacillati</taxon>
        <taxon>Actinomycetota</taxon>
        <taxon>Actinomycetes</taxon>
        <taxon>Micrococcales</taxon>
        <taxon>Microbacteriaceae</taxon>
        <taxon>Microbacterium</taxon>
    </lineage>
</organism>
<evidence type="ECO:0000313" key="3">
    <source>
        <dbReference type="EMBL" id="MBP2377136.1"/>
    </source>
</evidence>
<accession>A0ABS4WLR2</accession>
<reference evidence="3 4" key="1">
    <citation type="submission" date="2021-03" db="EMBL/GenBank/DDBJ databases">
        <title>Sequencing the genomes of 1000 actinobacteria strains.</title>
        <authorList>
            <person name="Klenk H.-P."/>
        </authorList>
    </citation>
    <scope>NUCLEOTIDE SEQUENCE [LARGE SCALE GENOMIC DNA]</scope>
    <source>
        <strain evidence="3 4">DSM 13468</strain>
    </source>
</reference>
<gene>
    <name evidence="3" type="ORF">JOF42_000631</name>
</gene>
<dbReference type="Proteomes" id="UP000703720">
    <property type="component" value="Unassembled WGS sequence"/>
</dbReference>
<dbReference type="RefSeq" id="WP_210096519.1">
    <property type="nucleotide sequence ID" value="NZ_BAAAIO010000001.1"/>
</dbReference>
<evidence type="ECO:0000256" key="2">
    <source>
        <dbReference type="SAM" id="Phobius"/>
    </source>
</evidence>
<dbReference type="EMBL" id="JAGIOA010000001">
    <property type="protein sequence ID" value="MBP2377136.1"/>
    <property type="molecule type" value="Genomic_DNA"/>
</dbReference>
<keyword evidence="2" id="KW-1133">Transmembrane helix</keyword>
<evidence type="ECO:0000313" key="4">
    <source>
        <dbReference type="Proteomes" id="UP000703720"/>
    </source>
</evidence>
<feature type="coiled-coil region" evidence="1">
    <location>
        <begin position="54"/>
        <end position="81"/>
    </location>
</feature>
<proteinExistence type="predicted"/>